<accession>A0AAD6Q1M9</accession>
<sequence>MSSHQTPSLSTAPAKLRSPLPTRHPSSNPLKRKISFETFPENSLSDFGVKCEMNGCIFLNS</sequence>
<feature type="region of interest" description="Disordered" evidence="1">
    <location>
        <begin position="1"/>
        <end position="34"/>
    </location>
</feature>
<feature type="compositionally biased region" description="Polar residues" evidence="1">
    <location>
        <begin position="1"/>
        <end position="11"/>
    </location>
</feature>
<keyword evidence="3" id="KW-1185">Reference proteome</keyword>
<dbReference type="EMBL" id="JAQIZT010000013">
    <property type="protein sequence ID" value="KAJ6975697.1"/>
    <property type="molecule type" value="Genomic_DNA"/>
</dbReference>
<gene>
    <name evidence="2" type="ORF">NC653_031508</name>
</gene>
<dbReference type="Proteomes" id="UP001164929">
    <property type="component" value="Chromosome 13"/>
</dbReference>
<evidence type="ECO:0000313" key="2">
    <source>
        <dbReference type="EMBL" id="KAJ6975697.1"/>
    </source>
</evidence>
<organism evidence="2 3">
    <name type="scientific">Populus alba x Populus x berolinensis</name>
    <dbReference type="NCBI Taxonomy" id="444605"/>
    <lineage>
        <taxon>Eukaryota</taxon>
        <taxon>Viridiplantae</taxon>
        <taxon>Streptophyta</taxon>
        <taxon>Embryophyta</taxon>
        <taxon>Tracheophyta</taxon>
        <taxon>Spermatophyta</taxon>
        <taxon>Magnoliopsida</taxon>
        <taxon>eudicotyledons</taxon>
        <taxon>Gunneridae</taxon>
        <taxon>Pentapetalae</taxon>
        <taxon>rosids</taxon>
        <taxon>fabids</taxon>
        <taxon>Malpighiales</taxon>
        <taxon>Salicaceae</taxon>
        <taxon>Saliceae</taxon>
        <taxon>Populus</taxon>
    </lineage>
</organism>
<evidence type="ECO:0000313" key="3">
    <source>
        <dbReference type="Proteomes" id="UP001164929"/>
    </source>
</evidence>
<protein>
    <submittedName>
        <fullName evidence="2">Uncharacterized protein</fullName>
    </submittedName>
</protein>
<evidence type="ECO:0000256" key="1">
    <source>
        <dbReference type="SAM" id="MobiDB-lite"/>
    </source>
</evidence>
<comment type="caution">
    <text evidence="2">The sequence shown here is derived from an EMBL/GenBank/DDBJ whole genome shotgun (WGS) entry which is preliminary data.</text>
</comment>
<dbReference type="AlphaFoldDB" id="A0AAD6Q1M9"/>
<reference evidence="2" key="1">
    <citation type="journal article" date="2023" name="Mol. Ecol. Resour.">
        <title>Chromosome-level genome assembly of a triploid poplar Populus alba 'Berolinensis'.</title>
        <authorList>
            <person name="Chen S."/>
            <person name="Yu Y."/>
            <person name="Wang X."/>
            <person name="Wang S."/>
            <person name="Zhang T."/>
            <person name="Zhou Y."/>
            <person name="He R."/>
            <person name="Meng N."/>
            <person name="Wang Y."/>
            <person name="Liu W."/>
            <person name="Liu Z."/>
            <person name="Liu J."/>
            <person name="Guo Q."/>
            <person name="Huang H."/>
            <person name="Sederoff R.R."/>
            <person name="Wang G."/>
            <person name="Qu G."/>
            <person name="Chen S."/>
        </authorList>
    </citation>
    <scope>NUCLEOTIDE SEQUENCE</scope>
    <source>
        <strain evidence="2">SC-2020</strain>
    </source>
</reference>
<proteinExistence type="predicted"/>
<name>A0AAD6Q1M9_9ROSI</name>